<evidence type="ECO:0000313" key="2">
    <source>
        <dbReference type="EMBL" id="KAF4391677.1"/>
    </source>
</evidence>
<reference evidence="2 3" key="1">
    <citation type="journal article" date="2020" name="bioRxiv">
        <title>Sequence and annotation of 42 cannabis genomes reveals extensive copy number variation in cannabinoid synthesis and pathogen resistance genes.</title>
        <authorList>
            <person name="Mckernan K.J."/>
            <person name="Helbert Y."/>
            <person name="Kane L.T."/>
            <person name="Ebling H."/>
            <person name="Zhang L."/>
            <person name="Liu B."/>
            <person name="Eaton Z."/>
            <person name="Mclaughlin S."/>
            <person name="Kingan S."/>
            <person name="Baybayan P."/>
            <person name="Concepcion G."/>
            <person name="Jordan M."/>
            <person name="Riva A."/>
            <person name="Barbazuk W."/>
            <person name="Harkins T."/>
        </authorList>
    </citation>
    <scope>NUCLEOTIDE SEQUENCE [LARGE SCALE GENOMIC DNA]</scope>
    <source>
        <strain evidence="3">cv. Jamaican Lion 4</strain>
        <tissue evidence="2">Leaf</tissue>
    </source>
</reference>
<dbReference type="AlphaFoldDB" id="A0A7J6H8R3"/>
<comment type="caution">
    <text evidence="2">The sequence shown here is derived from an EMBL/GenBank/DDBJ whole genome shotgun (WGS) entry which is preliminary data.</text>
</comment>
<dbReference type="InterPro" id="IPR050868">
    <property type="entry name" value="ELMO_domain-containing"/>
</dbReference>
<gene>
    <name evidence="2" type="ORF">F8388_005442</name>
</gene>
<dbReference type="PANTHER" id="PTHR12771">
    <property type="entry name" value="ENGULFMENT AND CELL MOTILITY"/>
    <property type="match status" value="1"/>
</dbReference>
<dbReference type="PROSITE" id="PS51335">
    <property type="entry name" value="ELMO"/>
    <property type="match status" value="1"/>
</dbReference>
<name>A0A7J6H8R3_CANSA</name>
<evidence type="ECO:0000313" key="3">
    <source>
        <dbReference type="Proteomes" id="UP000525078"/>
    </source>
</evidence>
<accession>A0A7J6H8R3</accession>
<dbReference type="InterPro" id="IPR006816">
    <property type="entry name" value="ELMO_dom"/>
</dbReference>
<dbReference type="Proteomes" id="UP000525078">
    <property type="component" value="Unassembled WGS sequence"/>
</dbReference>
<proteinExistence type="predicted"/>
<protein>
    <recommendedName>
        <fullName evidence="1">ELMO domain-containing protein</fullName>
    </recommendedName>
</protein>
<dbReference type="PANTHER" id="PTHR12771:SF56">
    <property type="entry name" value="CED-12"/>
    <property type="match status" value="1"/>
</dbReference>
<dbReference type="EMBL" id="JAATIP010000022">
    <property type="protein sequence ID" value="KAF4391677.1"/>
    <property type="molecule type" value="Genomic_DNA"/>
</dbReference>
<dbReference type="Pfam" id="PF04727">
    <property type="entry name" value="ELMO_CED12"/>
    <property type="match status" value="1"/>
</dbReference>
<feature type="domain" description="ELMO" evidence="1">
    <location>
        <begin position="94"/>
        <end position="249"/>
    </location>
</feature>
<organism evidence="2 3">
    <name type="scientific">Cannabis sativa</name>
    <name type="common">Hemp</name>
    <name type="synonym">Marijuana</name>
    <dbReference type="NCBI Taxonomy" id="3483"/>
    <lineage>
        <taxon>Eukaryota</taxon>
        <taxon>Viridiplantae</taxon>
        <taxon>Streptophyta</taxon>
        <taxon>Embryophyta</taxon>
        <taxon>Tracheophyta</taxon>
        <taxon>Spermatophyta</taxon>
        <taxon>Magnoliopsida</taxon>
        <taxon>eudicotyledons</taxon>
        <taxon>Gunneridae</taxon>
        <taxon>Pentapetalae</taxon>
        <taxon>rosids</taxon>
        <taxon>fabids</taxon>
        <taxon>Rosales</taxon>
        <taxon>Cannabaceae</taxon>
        <taxon>Cannabis</taxon>
    </lineage>
</organism>
<sequence length="259" mass="29152">MLSLVSEHLKDPTMAGKKVESLEKEVEFMREELQKNSKSGKIYQGFANAGPVAEYRRQFEVCAAPLNTILDDALVNVFVNGLKEEIEGELQLFNPVGLLNIMEVAQKIEEKNGIALWNKGMSSSKTFKISSHGSFGDLNAASSLNTKESFQRLLHKQDGTRAEWEYPFAVAGINICFMLVQMLDLQSGTPTSEVGIHFLELLKEDEMAFDHLFCVAFQMMDAQWLAKRASYMEFNLERELALEDVASVKDLPAYNLLKI</sequence>
<evidence type="ECO:0000259" key="1">
    <source>
        <dbReference type="PROSITE" id="PS51335"/>
    </source>
</evidence>